<keyword evidence="1" id="KW-0472">Membrane</keyword>
<dbReference type="EMBL" id="CP095046">
    <property type="protein sequence ID" value="UOQ70658.1"/>
    <property type="molecule type" value="Genomic_DNA"/>
</dbReference>
<protein>
    <submittedName>
        <fullName evidence="2">Uncharacterized protein</fullName>
    </submittedName>
</protein>
<accession>A0A8T9Q437</accession>
<name>A0A8T9Q437_9BACT</name>
<keyword evidence="1" id="KW-1133">Transmembrane helix</keyword>
<gene>
    <name evidence="2" type="ORF">MUN79_18370</name>
</gene>
<evidence type="ECO:0000313" key="2">
    <source>
        <dbReference type="EMBL" id="UOQ70658.1"/>
    </source>
</evidence>
<reference evidence="2" key="1">
    <citation type="submission" date="2022-04" db="EMBL/GenBank/DDBJ databases">
        <title>Hymenobacter sp. isolated from the air.</title>
        <authorList>
            <person name="Won M."/>
            <person name="Lee C.-M."/>
            <person name="Woen H.-Y."/>
            <person name="Kwon S.-W."/>
        </authorList>
    </citation>
    <scope>NUCLEOTIDE SEQUENCE</scope>
    <source>
        <strain evidence="2">5116S-3</strain>
    </source>
</reference>
<proteinExistence type="predicted"/>
<keyword evidence="3" id="KW-1185">Reference proteome</keyword>
<sequence>MRRNRLLLGILVLPVVLVLAASALRVYPFHERFLLFLAPLLMLLAGFGIETLARQWARRPVWLYGLLVLFLAPAVVGVGRQLAAPGQFMNTEFNREVLLHLNDRYRAGDAVYVFWNMNQAYDYYSLAYPLRYRAIAGSYVKNTSASPADYLQNLQLDFRQFAGKKRLWFVYDKTNGDAIGDYVGQPAWYHQPGFNAPEYLEQHFATLGRKVYHHQRFPYTVVLYELTPTPRLKLMLLPPLTTARKPSALAAH</sequence>
<feature type="transmembrane region" description="Helical" evidence="1">
    <location>
        <begin position="33"/>
        <end position="49"/>
    </location>
</feature>
<feature type="transmembrane region" description="Helical" evidence="1">
    <location>
        <begin position="61"/>
        <end position="79"/>
    </location>
</feature>
<dbReference type="KEGG" id="hcu:MUN79_18370"/>
<evidence type="ECO:0000256" key="1">
    <source>
        <dbReference type="SAM" id="Phobius"/>
    </source>
</evidence>
<dbReference type="RefSeq" id="WP_244674076.1">
    <property type="nucleotide sequence ID" value="NZ_CP095046.1"/>
</dbReference>
<evidence type="ECO:0000313" key="3">
    <source>
        <dbReference type="Proteomes" id="UP000831796"/>
    </source>
</evidence>
<organism evidence="2 3">
    <name type="scientific">Hymenobacter cellulosilyticus</name>
    <dbReference type="NCBI Taxonomy" id="2932248"/>
    <lineage>
        <taxon>Bacteria</taxon>
        <taxon>Pseudomonadati</taxon>
        <taxon>Bacteroidota</taxon>
        <taxon>Cytophagia</taxon>
        <taxon>Cytophagales</taxon>
        <taxon>Hymenobacteraceae</taxon>
        <taxon>Hymenobacter</taxon>
    </lineage>
</organism>
<dbReference type="AlphaFoldDB" id="A0A8T9Q437"/>
<keyword evidence="1" id="KW-0812">Transmembrane</keyword>
<dbReference type="Proteomes" id="UP000831796">
    <property type="component" value="Chromosome"/>
</dbReference>